<dbReference type="PROSITE" id="PS01136">
    <property type="entry name" value="UPF0034"/>
    <property type="match status" value="1"/>
</dbReference>
<keyword evidence="17" id="KW-1185">Reference proteome</keyword>
<dbReference type="GO" id="GO:0017150">
    <property type="term" value="F:tRNA dihydrouridine synthase activity"/>
    <property type="evidence" value="ECO:0007669"/>
    <property type="project" value="InterPro"/>
</dbReference>
<evidence type="ECO:0000256" key="8">
    <source>
        <dbReference type="ARBA" id="ARBA00022884"/>
    </source>
</evidence>
<dbReference type="PIRSF" id="PIRSF006621">
    <property type="entry name" value="Dus"/>
    <property type="match status" value="1"/>
</dbReference>
<feature type="binding site" evidence="14">
    <location>
        <position position="170"/>
    </location>
    <ligand>
        <name>FMN</name>
        <dbReference type="ChEBI" id="CHEBI:58210"/>
    </ligand>
</feature>
<dbReference type="NCBIfam" id="TIGR00737">
    <property type="entry name" value="nifR3_yhdG"/>
    <property type="match status" value="1"/>
</dbReference>
<evidence type="ECO:0000256" key="3">
    <source>
        <dbReference type="ARBA" id="ARBA00022555"/>
    </source>
</evidence>
<protein>
    <recommendedName>
        <fullName evidence="12">tRNA-dihydrouridine synthase</fullName>
        <ecNumber evidence="12">1.3.1.-</ecNumber>
    </recommendedName>
</protein>
<evidence type="ECO:0000313" key="17">
    <source>
        <dbReference type="Proteomes" id="UP000285478"/>
    </source>
</evidence>
<dbReference type="PANTHER" id="PTHR45846">
    <property type="entry name" value="TRNA-DIHYDROURIDINE(47) SYNTHASE [NAD(P)(+)]-LIKE"/>
    <property type="match status" value="1"/>
</dbReference>
<dbReference type="GO" id="GO:0050660">
    <property type="term" value="F:flavin adenine dinucleotide binding"/>
    <property type="evidence" value="ECO:0007669"/>
    <property type="project" value="InterPro"/>
</dbReference>
<feature type="binding site" evidence="14">
    <location>
        <begin position="225"/>
        <end position="226"/>
    </location>
    <ligand>
        <name>FMN</name>
        <dbReference type="ChEBI" id="CHEBI:58210"/>
    </ligand>
</feature>
<evidence type="ECO:0000256" key="1">
    <source>
        <dbReference type="ARBA" id="ARBA00001917"/>
    </source>
</evidence>
<dbReference type="KEGG" id="htr:EPV75_02810"/>
<evidence type="ECO:0000256" key="9">
    <source>
        <dbReference type="ARBA" id="ARBA00023002"/>
    </source>
</evidence>
<evidence type="ECO:0000256" key="6">
    <source>
        <dbReference type="ARBA" id="ARBA00022694"/>
    </source>
</evidence>
<proteinExistence type="inferred from homology"/>
<dbReference type="Gene3D" id="1.10.1200.80">
    <property type="entry name" value="Putative flavin oxidoreducatase, domain 2"/>
    <property type="match status" value="1"/>
</dbReference>
<evidence type="ECO:0000256" key="12">
    <source>
        <dbReference type="PIRNR" id="PIRNR006621"/>
    </source>
</evidence>
<sequence length="321" mass="35503">MTLPFEHPTLPSLALAPMAGVTDRVFRDICRENGADYAVSEMVASKKQLWQSAKSSTRHADQTEQAPRIVQLLGTEPEELVEAALWQQSQGADVIDLNMGCPAKKVCDVAAGSALLGQPDRVEAIFQAMTAALDIPVTVKIRTGVNTDNINAVDIAQMAEHYGLKAVTIHGRTWADKFQGQAEYDTIKAVKQQVALPVIANGDICHPKDAQFVLKYTGSNGLMVGRGAQGYPWIFREIRHFLTHGTLLAPPTMNEFHEVMIRHLSELETLYGAALGYKIARKHLGWYSQSLPAGTALRKEFNRFENTQAQLDLINRYFDTL</sequence>
<dbReference type="AlphaFoldDB" id="A0A451G594"/>
<keyword evidence="4 12" id="KW-0285">Flavoprotein</keyword>
<keyword evidence="14" id="KW-0547">Nucleotide-binding</keyword>
<feature type="binding site" evidence="14">
    <location>
        <begin position="17"/>
        <end position="19"/>
    </location>
    <ligand>
        <name>FMN</name>
        <dbReference type="ChEBI" id="CHEBI:58210"/>
    </ligand>
</feature>
<feature type="binding site" evidence="14">
    <location>
        <position position="71"/>
    </location>
    <ligand>
        <name>FMN</name>
        <dbReference type="ChEBI" id="CHEBI:58210"/>
    </ligand>
</feature>
<keyword evidence="5 12" id="KW-0288">FMN</keyword>
<organism evidence="16 17">
    <name type="scientific">Hydrogenovibrio thermophilus</name>
    <dbReference type="NCBI Taxonomy" id="265883"/>
    <lineage>
        <taxon>Bacteria</taxon>
        <taxon>Pseudomonadati</taxon>
        <taxon>Pseudomonadota</taxon>
        <taxon>Gammaproteobacteria</taxon>
        <taxon>Thiotrichales</taxon>
        <taxon>Piscirickettsiaceae</taxon>
        <taxon>Hydrogenovibrio</taxon>
    </lineage>
</organism>
<evidence type="ECO:0000256" key="4">
    <source>
        <dbReference type="ARBA" id="ARBA00022630"/>
    </source>
</evidence>
<keyword evidence="3" id="KW-0820">tRNA-binding</keyword>
<dbReference type="Proteomes" id="UP000285478">
    <property type="component" value="Chromosome"/>
</dbReference>
<dbReference type="SUPFAM" id="SSF51395">
    <property type="entry name" value="FMN-linked oxidoreductases"/>
    <property type="match status" value="1"/>
</dbReference>
<keyword evidence="7" id="KW-0521">NADP</keyword>
<gene>
    <name evidence="16" type="primary">dusB</name>
    <name evidence="16" type="ORF">EPV75_02810</name>
</gene>
<dbReference type="InterPro" id="IPR035587">
    <property type="entry name" value="DUS-like_FMN-bd"/>
</dbReference>
<dbReference type="InterPro" id="IPR013785">
    <property type="entry name" value="Aldolase_TIM"/>
</dbReference>
<dbReference type="GO" id="GO:0000049">
    <property type="term" value="F:tRNA binding"/>
    <property type="evidence" value="ECO:0007669"/>
    <property type="project" value="UniProtKB-KW"/>
</dbReference>
<evidence type="ECO:0000256" key="11">
    <source>
        <dbReference type="ARBA" id="ARBA00048802"/>
    </source>
</evidence>
<feature type="active site" description="Proton donor" evidence="13">
    <location>
        <position position="101"/>
    </location>
</feature>
<accession>A0A451G594</accession>
<dbReference type="InterPro" id="IPR001269">
    <property type="entry name" value="DUS_fam"/>
</dbReference>
<evidence type="ECO:0000256" key="10">
    <source>
        <dbReference type="ARBA" id="ARBA00048205"/>
    </source>
</evidence>
<comment type="catalytic activity">
    <reaction evidence="11">
        <text>a 5,6-dihydrouridine in tRNA + NAD(+) = a uridine in tRNA + NADH + H(+)</text>
        <dbReference type="Rhea" id="RHEA:54452"/>
        <dbReference type="Rhea" id="RHEA-COMP:13339"/>
        <dbReference type="Rhea" id="RHEA-COMP:13887"/>
        <dbReference type="ChEBI" id="CHEBI:15378"/>
        <dbReference type="ChEBI" id="CHEBI:57540"/>
        <dbReference type="ChEBI" id="CHEBI:57945"/>
        <dbReference type="ChEBI" id="CHEBI:65315"/>
        <dbReference type="ChEBI" id="CHEBI:74443"/>
    </reaction>
</comment>
<keyword evidence="9 12" id="KW-0560">Oxidoreductase</keyword>
<feature type="domain" description="DUS-like FMN-binding" evidence="15">
    <location>
        <begin position="15"/>
        <end position="314"/>
    </location>
</feature>
<evidence type="ECO:0000256" key="13">
    <source>
        <dbReference type="PIRSR" id="PIRSR006621-1"/>
    </source>
</evidence>
<dbReference type="InterPro" id="IPR004652">
    <property type="entry name" value="DusB-like"/>
</dbReference>
<evidence type="ECO:0000256" key="2">
    <source>
        <dbReference type="ARBA" id="ARBA00002790"/>
    </source>
</evidence>
<name>A0A451G594_9GAMM</name>
<evidence type="ECO:0000256" key="5">
    <source>
        <dbReference type="ARBA" id="ARBA00022643"/>
    </source>
</evidence>
<comment type="catalytic activity">
    <reaction evidence="10">
        <text>a 5,6-dihydrouridine in tRNA + NADP(+) = a uridine in tRNA + NADPH + H(+)</text>
        <dbReference type="Rhea" id="RHEA:23624"/>
        <dbReference type="Rhea" id="RHEA-COMP:13339"/>
        <dbReference type="Rhea" id="RHEA-COMP:13887"/>
        <dbReference type="ChEBI" id="CHEBI:15378"/>
        <dbReference type="ChEBI" id="CHEBI:57783"/>
        <dbReference type="ChEBI" id="CHEBI:58349"/>
        <dbReference type="ChEBI" id="CHEBI:65315"/>
        <dbReference type="ChEBI" id="CHEBI:74443"/>
    </reaction>
</comment>
<dbReference type="RefSeq" id="WP_128384390.1">
    <property type="nucleotide sequence ID" value="NZ_CP035033.1"/>
</dbReference>
<dbReference type="InterPro" id="IPR018517">
    <property type="entry name" value="tRNA_hU_synthase_CS"/>
</dbReference>
<comment type="similarity">
    <text evidence="12">Belongs to the dus family.</text>
</comment>
<keyword evidence="6 12" id="KW-0819">tRNA processing</keyword>
<dbReference type="Pfam" id="PF01207">
    <property type="entry name" value="Dus"/>
    <property type="match status" value="1"/>
</dbReference>
<reference evidence="16 17" key="1">
    <citation type="journal article" date="2018" name="Environ. Microbiol.">
        <title>Genomes of ubiquitous marine and hypersaline Hydrogenovibrio, Thiomicrorhabdus and Thiomicrospira spp. encode a diversity of mechanisms to sustain chemolithoautotrophy in heterogeneous environments.</title>
        <authorList>
            <person name="Scott K.M."/>
            <person name="Williams J."/>
            <person name="Porter C.M.B."/>
            <person name="Russel S."/>
            <person name="Harmer T.L."/>
            <person name="Paul J.H."/>
            <person name="Antonen K.M."/>
            <person name="Bridges M.K."/>
            <person name="Camper G.J."/>
            <person name="Campla C.K."/>
            <person name="Casella L.G."/>
            <person name="Chase E."/>
            <person name="Conrad J.W."/>
            <person name="Cruz M.C."/>
            <person name="Dunlap D.S."/>
            <person name="Duran L."/>
            <person name="Fahsbender E.M."/>
            <person name="Goldsmith D.B."/>
            <person name="Keeley R.F."/>
            <person name="Kondoff M.R."/>
            <person name="Kussy B.I."/>
            <person name="Lane M.K."/>
            <person name="Lawler S."/>
            <person name="Leigh B.A."/>
            <person name="Lewis C."/>
            <person name="Lostal L.M."/>
            <person name="Marking D."/>
            <person name="Mancera P.A."/>
            <person name="McClenthan E.C."/>
            <person name="McIntyre E.A."/>
            <person name="Mine J.A."/>
            <person name="Modi S."/>
            <person name="Moore B.D."/>
            <person name="Morgan W.A."/>
            <person name="Nelson K.M."/>
            <person name="Nguyen K.N."/>
            <person name="Ogburn N."/>
            <person name="Parrino D.G."/>
            <person name="Pedapudi A.D."/>
            <person name="Pelham R.P."/>
            <person name="Preece A.M."/>
            <person name="Rampersad E.A."/>
            <person name="Richardson J.C."/>
            <person name="Rodgers C.M."/>
            <person name="Schaffer B.L."/>
            <person name="Sheridan N.E."/>
            <person name="Solone M.R."/>
            <person name="Staley Z.R."/>
            <person name="Tabuchi M."/>
            <person name="Waide R.J."/>
            <person name="Wanjugi P.W."/>
            <person name="Young S."/>
            <person name="Clum A."/>
            <person name="Daum C."/>
            <person name="Huntemann M."/>
            <person name="Ivanova N."/>
            <person name="Kyrpides N."/>
            <person name="Mikhailova N."/>
            <person name="Palaniappan K."/>
            <person name="Pillay M."/>
            <person name="Reddy T.B.K."/>
            <person name="Shapiro N."/>
            <person name="Stamatis D."/>
            <person name="Varghese N."/>
            <person name="Woyke T."/>
            <person name="Boden R."/>
            <person name="Freyermuth S.K."/>
            <person name="Kerfeld C.A."/>
        </authorList>
    </citation>
    <scope>NUCLEOTIDE SEQUENCE [LARGE SCALE GENOMIC DNA]</scope>
    <source>
        <strain evidence="16 17">JR-2</strain>
    </source>
</reference>
<dbReference type="InterPro" id="IPR024036">
    <property type="entry name" value="tRNA-dHydroUridine_Synthase_C"/>
</dbReference>
<dbReference type="EMBL" id="CP035033">
    <property type="protein sequence ID" value="QAB14673.1"/>
    <property type="molecule type" value="Genomic_DNA"/>
</dbReference>
<keyword evidence="8" id="KW-0694">RNA-binding</keyword>
<dbReference type="PANTHER" id="PTHR45846:SF1">
    <property type="entry name" value="TRNA-DIHYDROURIDINE(47) SYNTHASE [NAD(P)(+)]-LIKE"/>
    <property type="match status" value="1"/>
</dbReference>
<evidence type="ECO:0000313" key="16">
    <source>
        <dbReference type="EMBL" id="QAB14673.1"/>
    </source>
</evidence>
<feature type="binding site" evidence="14">
    <location>
        <position position="140"/>
    </location>
    <ligand>
        <name>FMN</name>
        <dbReference type="ChEBI" id="CHEBI:58210"/>
    </ligand>
</feature>
<dbReference type="EC" id="1.3.1.-" evidence="12"/>
<evidence type="ECO:0000256" key="14">
    <source>
        <dbReference type="PIRSR" id="PIRSR006621-2"/>
    </source>
</evidence>
<comment type="function">
    <text evidence="2 12">Catalyzes the synthesis of 5,6-dihydrouridine (D), a modified base found in the D-loop of most tRNAs, via the reduction of the C5-C6 double bond in target uridines.</text>
</comment>
<dbReference type="CDD" id="cd02801">
    <property type="entry name" value="DUS_like_FMN"/>
    <property type="match status" value="1"/>
</dbReference>
<evidence type="ECO:0000259" key="15">
    <source>
        <dbReference type="Pfam" id="PF01207"/>
    </source>
</evidence>
<dbReference type="Gene3D" id="3.20.20.70">
    <property type="entry name" value="Aldolase class I"/>
    <property type="match status" value="1"/>
</dbReference>
<evidence type="ECO:0000256" key="7">
    <source>
        <dbReference type="ARBA" id="ARBA00022857"/>
    </source>
</evidence>
<comment type="cofactor">
    <cofactor evidence="1 12 14">
        <name>FMN</name>
        <dbReference type="ChEBI" id="CHEBI:58210"/>
    </cofactor>
</comment>